<reference evidence="4 5" key="1">
    <citation type="submission" date="2017-03" db="EMBL/GenBank/DDBJ databases">
        <authorList>
            <person name="Afonso C.L."/>
            <person name="Miller P.J."/>
            <person name="Scott M.A."/>
            <person name="Spackman E."/>
            <person name="Goraichik I."/>
            <person name="Dimitrov K.M."/>
            <person name="Suarez D.L."/>
            <person name="Swayne D.E."/>
        </authorList>
    </citation>
    <scope>NUCLEOTIDE SEQUENCE [LARGE SCALE GENOMIC DNA]</scope>
    <source>
        <strain evidence="4">SB41UT1</strain>
    </source>
</reference>
<dbReference type="RefSeq" id="WP_087112475.1">
    <property type="nucleotide sequence ID" value="NZ_CBCSCN010000005.1"/>
</dbReference>
<keyword evidence="1" id="KW-0540">Nuclease</keyword>
<keyword evidence="2" id="KW-0378">Hydrolase</keyword>
<dbReference type="GO" id="GO:0003676">
    <property type="term" value="F:nucleic acid binding"/>
    <property type="evidence" value="ECO:0007669"/>
    <property type="project" value="InterPro"/>
</dbReference>
<dbReference type="InterPro" id="IPR013520">
    <property type="entry name" value="Ribonucl_H"/>
</dbReference>
<dbReference type="SMART" id="SM00479">
    <property type="entry name" value="EXOIII"/>
    <property type="match status" value="1"/>
</dbReference>
<keyword evidence="4" id="KW-0548">Nucleotidyltransferase</keyword>
<dbReference type="InterPro" id="IPR012337">
    <property type="entry name" value="RNaseH-like_sf"/>
</dbReference>
<protein>
    <submittedName>
        <fullName evidence="4">DNA polymerase III PolC-type</fullName>
        <ecNumber evidence="4">2.7.7.7</ecNumber>
    </submittedName>
</protein>
<dbReference type="PANTHER" id="PTHR30231">
    <property type="entry name" value="DNA POLYMERASE III SUBUNIT EPSILON"/>
    <property type="match status" value="1"/>
</dbReference>
<keyword evidence="4" id="KW-0808">Transferase</keyword>
<keyword evidence="2" id="KW-0269">Exonuclease</keyword>
<evidence type="ECO:0000259" key="3">
    <source>
        <dbReference type="SMART" id="SM00479"/>
    </source>
</evidence>
<dbReference type="GO" id="GO:0008408">
    <property type="term" value="F:3'-5' exonuclease activity"/>
    <property type="evidence" value="ECO:0007669"/>
    <property type="project" value="TreeGrafter"/>
</dbReference>
<gene>
    <name evidence="4" type="primary">polC_3</name>
    <name evidence="4" type="ORF">EHSB41UT_03825</name>
</gene>
<dbReference type="AlphaFoldDB" id="A0A1X7AP04"/>
<dbReference type="InterPro" id="IPR036397">
    <property type="entry name" value="RNaseH_sf"/>
</dbReference>
<dbReference type="CDD" id="cd06127">
    <property type="entry name" value="DEDDh"/>
    <property type="match status" value="1"/>
</dbReference>
<proteinExistence type="predicted"/>
<name>A0A1X7AP04_9GAMM</name>
<dbReference type="Proteomes" id="UP000196573">
    <property type="component" value="Unassembled WGS sequence"/>
</dbReference>
<accession>A0A1X7AP04</accession>
<evidence type="ECO:0000313" key="5">
    <source>
        <dbReference type="Proteomes" id="UP000196573"/>
    </source>
</evidence>
<dbReference type="EMBL" id="FWPT01000010">
    <property type="protein sequence ID" value="SMA50034.1"/>
    <property type="molecule type" value="Genomic_DNA"/>
</dbReference>
<evidence type="ECO:0000313" key="4">
    <source>
        <dbReference type="EMBL" id="SMA50034.1"/>
    </source>
</evidence>
<evidence type="ECO:0000256" key="1">
    <source>
        <dbReference type="ARBA" id="ARBA00022722"/>
    </source>
</evidence>
<dbReference type="EC" id="2.7.7.7" evidence="4"/>
<dbReference type="NCBIfam" id="NF006601">
    <property type="entry name" value="PRK09145.1"/>
    <property type="match status" value="1"/>
</dbReference>
<organism evidence="4 5">
    <name type="scientific">Parendozoicomonas haliclonae</name>
    <dbReference type="NCBI Taxonomy" id="1960125"/>
    <lineage>
        <taxon>Bacteria</taxon>
        <taxon>Pseudomonadati</taxon>
        <taxon>Pseudomonadota</taxon>
        <taxon>Gammaproteobacteria</taxon>
        <taxon>Oceanospirillales</taxon>
        <taxon>Endozoicomonadaceae</taxon>
        <taxon>Parendozoicomonas</taxon>
    </lineage>
</organism>
<dbReference type="Pfam" id="PF00929">
    <property type="entry name" value="RNase_T"/>
    <property type="match status" value="1"/>
</dbReference>
<dbReference type="SUPFAM" id="SSF53098">
    <property type="entry name" value="Ribonuclease H-like"/>
    <property type="match status" value="1"/>
</dbReference>
<keyword evidence="5" id="KW-1185">Reference proteome</keyword>
<dbReference type="GO" id="GO:0003887">
    <property type="term" value="F:DNA-directed DNA polymerase activity"/>
    <property type="evidence" value="ECO:0007669"/>
    <property type="project" value="UniProtKB-EC"/>
</dbReference>
<feature type="domain" description="Exonuclease" evidence="3">
    <location>
        <begin position="34"/>
        <end position="202"/>
    </location>
</feature>
<dbReference type="GO" id="GO:0005829">
    <property type="term" value="C:cytosol"/>
    <property type="evidence" value="ECO:0007669"/>
    <property type="project" value="TreeGrafter"/>
</dbReference>
<dbReference type="OrthoDB" id="6193218at2"/>
<dbReference type="Gene3D" id="3.30.420.10">
    <property type="entry name" value="Ribonuclease H-like superfamily/Ribonuclease H"/>
    <property type="match status" value="1"/>
</dbReference>
<evidence type="ECO:0000256" key="2">
    <source>
        <dbReference type="ARBA" id="ARBA00022839"/>
    </source>
</evidence>
<dbReference type="PANTHER" id="PTHR30231:SF7">
    <property type="entry name" value="BLR4117 PROTEIN"/>
    <property type="match status" value="1"/>
</dbReference>
<sequence length="203" mass="23365">MIGEQWLDGLKYRWLERRKGEQFGRYFPPAPAGEYISLDLETSSLDTKTAEILEIAAVPVRGNKVYPGEALILKVKPTGQLHPDSVPVHQIREKDLEQGVAPLEAIIELLTFVGRRPIIGYNIRFDQLILSRYCQQYLGFPLPNRVLELSQRYYRRKLNTQPDKVGDLRFDTLCRDLDIPILERHTARGDAITTALAWIKLEH</sequence>